<dbReference type="RefSeq" id="WP_266339873.1">
    <property type="nucleotide sequence ID" value="NZ_JAPKNK010000007.1"/>
</dbReference>
<dbReference type="NCBIfam" id="TIGR03317">
    <property type="entry name" value="ygfZ_signature"/>
    <property type="match status" value="1"/>
</dbReference>
<gene>
    <name evidence="3" type="ORF">OSH07_17035</name>
</gene>
<dbReference type="InterPro" id="IPR045179">
    <property type="entry name" value="YgfZ/GcvT"/>
</dbReference>
<dbReference type="EMBL" id="JAPKNK010000007">
    <property type="protein sequence ID" value="MCX5570914.1"/>
    <property type="molecule type" value="Genomic_DNA"/>
</dbReference>
<feature type="domain" description="CAF17 C-terminal" evidence="2">
    <location>
        <begin position="210"/>
        <end position="286"/>
    </location>
</feature>
<name>A0A9X3E3M7_9HYPH</name>
<accession>A0A9X3E3M7</accession>
<comment type="caution">
    <text evidence="3">The sequence shown here is derived from an EMBL/GenBank/DDBJ whole genome shotgun (WGS) entry which is preliminary data.</text>
</comment>
<dbReference type="InterPro" id="IPR057460">
    <property type="entry name" value="CAF17_C"/>
</dbReference>
<proteinExistence type="predicted"/>
<sequence length="297" mass="31134">MRNGSYARLTDRGTVFIGGAEAETFLQNIITTDMGRVVSSGAGYGALLSPQGKILFDFLVLATEGGFLFDLPRALAADFTKRMTLYRLRAKVEIANRSEADAVIAFWDGDAAPAIAGVVTADPRLAALGFRAIVPADASLDVAGYEAATEADYHAWRTGLTIPEGGRDFPFGDAFPHDVDMDDLGGLDFRKGCYVGQEIVSRMEHRGTARRRAVAVSGASALPPAGTPIEADGKPLGALGGSFDGESGAAGIGLIRLDRAKRALDQGMPITADGIPLAIALPSFARFGWPQDGGDDA</sequence>
<reference evidence="3" key="1">
    <citation type="submission" date="2022-11" db="EMBL/GenBank/DDBJ databases">
        <title>Biodiversity and phylogenetic relationships of bacteria.</title>
        <authorList>
            <person name="Machado R.A.R."/>
            <person name="Bhat A."/>
            <person name="Loulou A."/>
            <person name="Kallel S."/>
        </authorList>
    </citation>
    <scope>NUCLEOTIDE SEQUENCE</scope>
    <source>
        <strain evidence="3">K-TC2</strain>
    </source>
</reference>
<dbReference type="Gene3D" id="3.30.1360.120">
    <property type="entry name" value="Probable tRNA modification gtpase trme, domain 1"/>
    <property type="match status" value="1"/>
</dbReference>
<evidence type="ECO:0000259" key="2">
    <source>
        <dbReference type="Pfam" id="PF25455"/>
    </source>
</evidence>
<dbReference type="Proteomes" id="UP001144805">
    <property type="component" value="Unassembled WGS sequence"/>
</dbReference>
<dbReference type="InterPro" id="IPR027266">
    <property type="entry name" value="TrmE/GcvT-like"/>
</dbReference>
<dbReference type="PANTHER" id="PTHR22602:SF0">
    <property type="entry name" value="TRANSFERASE CAF17, MITOCHONDRIAL-RELATED"/>
    <property type="match status" value="1"/>
</dbReference>
<dbReference type="AlphaFoldDB" id="A0A9X3E3M7"/>
<keyword evidence="1" id="KW-0809">Transit peptide</keyword>
<dbReference type="GO" id="GO:0016226">
    <property type="term" value="P:iron-sulfur cluster assembly"/>
    <property type="evidence" value="ECO:0007669"/>
    <property type="project" value="TreeGrafter"/>
</dbReference>
<evidence type="ECO:0000313" key="3">
    <source>
        <dbReference type="EMBL" id="MCX5570914.1"/>
    </source>
</evidence>
<evidence type="ECO:0000256" key="1">
    <source>
        <dbReference type="ARBA" id="ARBA00022946"/>
    </source>
</evidence>
<keyword evidence="4" id="KW-1185">Reference proteome</keyword>
<organism evidence="3 4">
    <name type="scientific">Kaistia nematophila</name>
    <dbReference type="NCBI Taxonomy" id="2994654"/>
    <lineage>
        <taxon>Bacteria</taxon>
        <taxon>Pseudomonadati</taxon>
        <taxon>Pseudomonadota</taxon>
        <taxon>Alphaproteobacteria</taxon>
        <taxon>Hyphomicrobiales</taxon>
        <taxon>Kaistiaceae</taxon>
        <taxon>Kaistia</taxon>
    </lineage>
</organism>
<dbReference type="SUPFAM" id="SSF103025">
    <property type="entry name" value="Folate-binding domain"/>
    <property type="match status" value="1"/>
</dbReference>
<dbReference type="InterPro" id="IPR017703">
    <property type="entry name" value="YgfZ/GCV_T_CS"/>
</dbReference>
<dbReference type="Gene3D" id="2.40.30.160">
    <property type="match status" value="1"/>
</dbReference>
<evidence type="ECO:0000313" key="4">
    <source>
        <dbReference type="Proteomes" id="UP001144805"/>
    </source>
</evidence>
<dbReference type="Pfam" id="PF25455">
    <property type="entry name" value="Beta-barrel_CAF17_C"/>
    <property type="match status" value="1"/>
</dbReference>
<dbReference type="PANTHER" id="PTHR22602">
    <property type="entry name" value="TRANSFERASE CAF17, MITOCHONDRIAL-RELATED"/>
    <property type="match status" value="1"/>
</dbReference>
<protein>
    <submittedName>
        <fullName evidence="3">Folate-binding protein</fullName>
    </submittedName>
</protein>